<keyword evidence="3" id="KW-1185">Reference proteome</keyword>
<dbReference type="EMBL" id="ADAS02000580">
    <property type="protein sequence ID" value="OAV87115.1"/>
    <property type="molecule type" value="Genomic_DNA"/>
</dbReference>
<evidence type="ECO:0000313" key="3">
    <source>
        <dbReference type="Proteomes" id="UP000005240"/>
    </source>
</evidence>
<name>A0A180G338_PUCT1</name>
<reference evidence="2" key="4">
    <citation type="submission" date="2025-05" db="UniProtKB">
        <authorList>
            <consortium name="EnsemblFungi"/>
        </authorList>
    </citation>
    <scope>IDENTIFICATION</scope>
    <source>
        <strain evidence="2">isolate 1-1 / race 1 (BBBD)</strain>
    </source>
</reference>
<dbReference type="OrthoDB" id="2516518at2759"/>
<evidence type="ECO:0000313" key="1">
    <source>
        <dbReference type="EMBL" id="OAV87115.1"/>
    </source>
</evidence>
<gene>
    <name evidence="1" type="ORF">PTTG_29566</name>
</gene>
<evidence type="ECO:0000313" key="2">
    <source>
        <dbReference type="EnsemblFungi" id="PTTG_29566-t43_1-p1"/>
    </source>
</evidence>
<sequence length="200" mass="22730">MSSAATVPGNQPLLCQSLFEVKNKSSALFRENQQYGPIETISYFNCNKENLLDYEVLLRTNTSKDHGLMKDCVYKITAKAMFLNIKSKAPVLNYFPERAVKISASKHFMGTTVDDASFFGVGLILSFKKETEDDNPRYGPCLMAIVSHSHWDPVVVKSFKVKYCVPSSPHLIKTHSMLRENKEFFFDGILVGWEMEENKI</sequence>
<proteinExistence type="predicted"/>
<reference evidence="2 3" key="3">
    <citation type="journal article" date="2017" name="G3 (Bethesda)">
        <title>Comparative analysis highlights variable genome content of wheat rusts and divergence of the mating loci.</title>
        <authorList>
            <person name="Cuomo C.A."/>
            <person name="Bakkeren G."/>
            <person name="Khalil H.B."/>
            <person name="Panwar V."/>
            <person name="Joly D."/>
            <person name="Linning R."/>
            <person name="Sakthikumar S."/>
            <person name="Song X."/>
            <person name="Adiconis X."/>
            <person name="Fan L."/>
            <person name="Goldberg J.M."/>
            <person name="Levin J.Z."/>
            <person name="Young S."/>
            <person name="Zeng Q."/>
            <person name="Anikster Y."/>
            <person name="Bruce M."/>
            <person name="Wang M."/>
            <person name="Yin C."/>
            <person name="McCallum B."/>
            <person name="Szabo L.J."/>
            <person name="Hulbert S."/>
            <person name="Chen X."/>
            <person name="Fellers J.P."/>
        </authorList>
    </citation>
    <scope>NUCLEOTIDE SEQUENCE</scope>
    <source>
        <strain evidence="2">isolate 1-1 / race 1 (BBBD)</strain>
        <strain evidence="3">Isolate 1-1 / race 1 (BBBD)</strain>
    </source>
</reference>
<reference evidence="1" key="1">
    <citation type="submission" date="2009-11" db="EMBL/GenBank/DDBJ databases">
        <authorList>
            <consortium name="The Broad Institute Genome Sequencing Platform"/>
            <person name="Ward D."/>
            <person name="Feldgarden M."/>
            <person name="Earl A."/>
            <person name="Young S.K."/>
            <person name="Zeng Q."/>
            <person name="Koehrsen M."/>
            <person name="Alvarado L."/>
            <person name="Berlin A."/>
            <person name="Bochicchio J."/>
            <person name="Borenstein D."/>
            <person name="Chapman S.B."/>
            <person name="Chen Z."/>
            <person name="Engels R."/>
            <person name="Freedman E."/>
            <person name="Gellesch M."/>
            <person name="Goldberg J."/>
            <person name="Griggs A."/>
            <person name="Gujja S."/>
            <person name="Heilman E."/>
            <person name="Heiman D."/>
            <person name="Hepburn T."/>
            <person name="Howarth C."/>
            <person name="Jen D."/>
            <person name="Larson L."/>
            <person name="Lewis B."/>
            <person name="Mehta T."/>
            <person name="Park D."/>
            <person name="Pearson M."/>
            <person name="Roberts A."/>
            <person name="Saif S."/>
            <person name="Shea T."/>
            <person name="Shenoy N."/>
            <person name="Sisk P."/>
            <person name="Stolte C."/>
            <person name="Sykes S."/>
            <person name="Thomson T."/>
            <person name="Walk T."/>
            <person name="White J."/>
            <person name="Yandava C."/>
            <person name="Izard J."/>
            <person name="Baranova O.V."/>
            <person name="Blanton J.M."/>
            <person name="Tanner A.C."/>
            <person name="Dewhirst F.E."/>
            <person name="Haas B."/>
            <person name="Nusbaum C."/>
            <person name="Birren B."/>
        </authorList>
    </citation>
    <scope>NUCLEOTIDE SEQUENCE [LARGE SCALE GENOMIC DNA]</scope>
    <source>
        <strain evidence="1">1-1 BBBD Race 1</strain>
    </source>
</reference>
<dbReference type="AlphaFoldDB" id="A0A180G338"/>
<dbReference type="EnsemblFungi" id="PTTG_29566-t43_1">
    <property type="protein sequence ID" value="PTTG_29566-t43_1-p1"/>
    <property type="gene ID" value="PTTG_29566"/>
</dbReference>
<dbReference type="Proteomes" id="UP000005240">
    <property type="component" value="Unassembled WGS sequence"/>
</dbReference>
<reference evidence="1" key="2">
    <citation type="submission" date="2016-05" db="EMBL/GenBank/DDBJ databases">
        <title>Comparative analysis highlights variable genome content of wheat rusts and divergence of the mating loci.</title>
        <authorList>
            <person name="Cuomo C.A."/>
            <person name="Bakkeren G."/>
            <person name="Szabo L."/>
            <person name="Khalil H."/>
            <person name="Joly D."/>
            <person name="Goldberg J."/>
            <person name="Young S."/>
            <person name="Zeng Q."/>
            <person name="Fellers J."/>
        </authorList>
    </citation>
    <scope>NUCLEOTIDE SEQUENCE [LARGE SCALE GENOMIC DNA]</scope>
    <source>
        <strain evidence="1">1-1 BBBD Race 1</strain>
    </source>
</reference>
<dbReference type="VEuPathDB" id="FungiDB:PTTG_29566"/>
<protein>
    <submittedName>
        <fullName evidence="1 2">Uncharacterized protein</fullName>
    </submittedName>
</protein>
<accession>A0A180G338</accession>
<organism evidence="1">
    <name type="scientific">Puccinia triticina (isolate 1-1 / race 1 (BBBD))</name>
    <name type="common">Brown leaf rust fungus</name>
    <dbReference type="NCBI Taxonomy" id="630390"/>
    <lineage>
        <taxon>Eukaryota</taxon>
        <taxon>Fungi</taxon>
        <taxon>Dikarya</taxon>
        <taxon>Basidiomycota</taxon>
        <taxon>Pucciniomycotina</taxon>
        <taxon>Pucciniomycetes</taxon>
        <taxon>Pucciniales</taxon>
        <taxon>Pucciniaceae</taxon>
        <taxon>Puccinia</taxon>
    </lineage>
</organism>